<name>A0A1V1P7N1_9BACT</name>
<dbReference type="PANTHER" id="PTHR46663:SF3">
    <property type="entry name" value="SLL0267 PROTEIN"/>
    <property type="match status" value="1"/>
</dbReference>
<reference evidence="5" key="1">
    <citation type="submission" date="2012-11" db="EMBL/GenBank/DDBJ databases">
        <authorList>
            <person name="Lucero-Rivera Y.E."/>
            <person name="Tovar-Ramirez D."/>
        </authorList>
    </citation>
    <scope>NUCLEOTIDE SEQUENCE [LARGE SCALE GENOMIC DNA]</scope>
    <source>
        <strain evidence="5">Araruama</strain>
    </source>
</reference>
<keyword evidence="1" id="KW-0597">Phosphoprotein</keyword>
<protein>
    <submittedName>
        <fullName evidence="4">Signal transduction response regulator, receiver and diguanylate cyclase domain</fullName>
    </submittedName>
</protein>
<dbReference type="Pfam" id="PF00072">
    <property type="entry name" value="Response_reg"/>
    <property type="match status" value="1"/>
</dbReference>
<feature type="modified residue" description="4-aspartylphosphate" evidence="1">
    <location>
        <position position="58"/>
    </location>
</feature>
<organism evidence="4 5">
    <name type="scientific">Candidatus Magnetoglobus multicellularis str. Araruama</name>
    <dbReference type="NCBI Taxonomy" id="890399"/>
    <lineage>
        <taxon>Bacteria</taxon>
        <taxon>Pseudomonadati</taxon>
        <taxon>Thermodesulfobacteriota</taxon>
        <taxon>Desulfobacteria</taxon>
        <taxon>Desulfobacterales</taxon>
        <taxon>Desulfobacteraceae</taxon>
        <taxon>Candidatus Magnetoglobus</taxon>
    </lineage>
</organism>
<dbReference type="PROSITE" id="PS50887">
    <property type="entry name" value="GGDEF"/>
    <property type="match status" value="1"/>
</dbReference>
<dbReference type="SUPFAM" id="SSF52172">
    <property type="entry name" value="CheY-like"/>
    <property type="match status" value="1"/>
</dbReference>
<dbReference type="Gene3D" id="3.40.50.2300">
    <property type="match status" value="1"/>
</dbReference>
<dbReference type="SUPFAM" id="SSF55073">
    <property type="entry name" value="Nucleotide cyclase"/>
    <property type="match status" value="1"/>
</dbReference>
<proteinExistence type="predicted"/>
<evidence type="ECO:0000256" key="1">
    <source>
        <dbReference type="PROSITE-ProRule" id="PRU00169"/>
    </source>
</evidence>
<dbReference type="Gene3D" id="3.30.70.270">
    <property type="match status" value="1"/>
</dbReference>
<dbReference type="AlphaFoldDB" id="A0A1V1P7N1"/>
<dbReference type="CDD" id="cd01949">
    <property type="entry name" value="GGDEF"/>
    <property type="match status" value="1"/>
</dbReference>
<accession>A0A1V1P7N1</accession>
<dbReference type="InterPro" id="IPR052163">
    <property type="entry name" value="DGC-Regulatory_Protein"/>
</dbReference>
<dbReference type="Pfam" id="PF00990">
    <property type="entry name" value="GGDEF"/>
    <property type="match status" value="1"/>
</dbReference>
<feature type="domain" description="Response regulatory" evidence="2">
    <location>
        <begin position="7"/>
        <end position="123"/>
    </location>
</feature>
<dbReference type="NCBIfam" id="TIGR00254">
    <property type="entry name" value="GGDEF"/>
    <property type="match status" value="1"/>
</dbReference>
<dbReference type="PANTHER" id="PTHR46663">
    <property type="entry name" value="DIGUANYLATE CYCLASE DGCT-RELATED"/>
    <property type="match status" value="1"/>
</dbReference>
<dbReference type="EMBL" id="ATBP01000378">
    <property type="protein sequence ID" value="ETR70735.1"/>
    <property type="molecule type" value="Genomic_DNA"/>
</dbReference>
<dbReference type="InterPro" id="IPR029787">
    <property type="entry name" value="Nucleotide_cyclase"/>
</dbReference>
<evidence type="ECO:0000313" key="4">
    <source>
        <dbReference type="EMBL" id="ETR70735.1"/>
    </source>
</evidence>
<dbReference type="InterPro" id="IPR043128">
    <property type="entry name" value="Rev_trsase/Diguanyl_cyclase"/>
</dbReference>
<dbReference type="GO" id="GO:0000160">
    <property type="term" value="P:phosphorelay signal transduction system"/>
    <property type="evidence" value="ECO:0007669"/>
    <property type="project" value="InterPro"/>
</dbReference>
<comment type="caution">
    <text evidence="4">The sequence shown here is derived from an EMBL/GenBank/DDBJ whole genome shotgun (WGS) entry which is preliminary data.</text>
</comment>
<evidence type="ECO:0000259" key="2">
    <source>
        <dbReference type="PROSITE" id="PS50110"/>
    </source>
</evidence>
<evidence type="ECO:0000313" key="5">
    <source>
        <dbReference type="Proteomes" id="UP000189670"/>
    </source>
</evidence>
<feature type="domain" description="GGDEF" evidence="3">
    <location>
        <begin position="167"/>
        <end position="262"/>
    </location>
</feature>
<dbReference type="InterPro" id="IPR000160">
    <property type="entry name" value="GGDEF_dom"/>
</dbReference>
<dbReference type="InterPro" id="IPR001789">
    <property type="entry name" value="Sig_transdc_resp-reg_receiver"/>
</dbReference>
<dbReference type="SMART" id="SM00448">
    <property type="entry name" value="REC"/>
    <property type="match status" value="1"/>
</dbReference>
<sequence>MSENTTNVLLIEDNPIDILLIRELLNKRQSKYSIVSVSCLKDGIAYLQKEQPDVILLDLYLPDSQGIQTFDTLFAQMLDIPIIVSTALEDENTALLAVNNGAQDYLLKGNNTSALLSRSIKYAIERKKSENKIKYLALYDTLTDLPNRRLFFDRLSQAFSRAHRYSSKVGLMFIDLNKFKQINDTYGHEMGDLVLQTVGTRLKYAIRETDTAARLGGDEFAIILQDIHNESDTNAIARKIINTLKEDIHAKKIPFKLAQVLV</sequence>
<dbReference type="InterPro" id="IPR011006">
    <property type="entry name" value="CheY-like_superfamily"/>
</dbReference>
<evidence type="ECO:0000259" key="3">
    <source>
        <dbReference type="PROSITE" id="PS50887"/>
    </source>
</evidence>
<dbReference type="PROSITE" id="PS50110">
    <property type="entry name" value="RESPONSE_REGULATORY"/>
    <property type="match status" value="1"/>
</dbReference>
<gene>
    <name evidence="4" type="ORF">OMM_03027</name>
</gene>
<dbReference type="Proteomes" id="UP000189670">
    <property type="component" value="Unassembled WGS sequence"/>
</dbReference>
<dbReference type="CDD" id="cd00156">
    <property type="entry name" value="REC"/>
    <property type="match status" value="1"/>
</dbReference>
<dbReference type="SMART" id="SM00267">
    <property type="entry name" value="GGDEF"/>
    <property type="match status" value="1"/>
</dbReference>